<evidence type="ECO:0000256" key="1">
    <source>
        <dbReference type="SAM" id="Phobius"/>
    </source>
</evidence>
<comment type="caution">
    <text evidence="2">The sequence shown here is derived from an EMBL/GenBank/DDBJ whole genome shotgun (WGS) entry which is preliminary data.</text>
</comment>
<keyword evidence="3" id="KW-1185">Reference proteome</keyword>
<dbReference type="AlphaFoldDB" id="A0A7W3QR09"/>
<keyword evidence="1" id="KW-0472">Membrane</keyword>
<sequence>MNGTSGALRLRPNGRSPLIVVPVLITGPALLLVGWTQPSATASLVGFGMTIYALRNLLILYQGRLEVWPDGLVNRLAGQRAEVTWERADRLLVIRTLFGRYAQLEERGGPRVSLAAPRTSLIMHTPRFDAVLNDLSRMPGGCRSPVPVHRTVPLPAITVQGILVLSVVGAVVVAVLR</sequence>
<proteinExistence type="predicted"/>
<dbReference type="RefSeq" id="WP_182848134.1">
    <property type="nucleotide sequence ID" value="NZ_BAAALP010000007.1"/>
</dbReference>
<organism evidence="2 3">
    <name type="scientific">Actinomadura namibiensis</name>
    <dbReference type="NCBI Taxonomy" id="182080"/>
    <lineage>
        <taxon>Bacteria</taxon>
        <taxon>Bacillati</taxon>
        <taxon>Actinomycetota</taxon>
        <taxon>Actinomycetes</taxon>
        <taxon>Streptosporangiales</taxon>
        <taxon>Thermomonosporaceae</taxon>
        <taxon>Actinomadura</taxon>
    </lineage>
</organism>
<reference evidence="2 3" key="1">
    <citation type="submission" date="2020-08" db="EMBL/GenBank/DDBJ databases">
        <title>Genomic Encyclopedia of Type Strains, Phase IV (KMG-IV): sequencing the most valuable type-strain genomes for metagenomic binning, comparative biology and taxonomic classification.</title>
        <authorList>
            <person name="Goeker M."/>
        </authorList>
    </citation>
    <scope>NUCLEOTIDE SEQUENCE [LARGE SCALE GENOMIC DNA]</scope>
    <source>
        <strain evidence="2 3">DSM 44197</strain>
    </source>
</reference>
<name>A0A7W3QR09_ACTNM</name>
<protein>
    <recommendedName>
        <fullName evidence="4">PH domain-containing protein</fullName>
    </recommendedName>
</protein>
<evidence type="ECO:0000313" key="3">
    <source>
        <dbReference type="Proteomes" id="UP000572680"/>
    </source>
</evidence>
<gene>
    <name evidence="2" type="ORF">HNR61_007883</name>
</gene>
<dbReference type="EMBL" id="JACJIA010000014">
    <property type="protein sequence ID" value="MBA8956201.1"/>
    <property type="molecule type" value="Genomic_DNA"/>
</dbReference>
<keyword evidence="1" id="KW-0812">Transmembrane</keyword>
<feature type="transmembrane region" description="Helical" evidence="1">
    <location>
        <begin position="18"/>
        <end position="35"/>
    </location>
</feature>
<dbReference type="Proteomes" id="UP000572680">
    <property type="component" value="Unassembled WGS sequence"/>
</dbReference>
<keyword evidence="1" id="KW-1133">Transmembrane helix</keyword>
<feature type="transmembrane region" description="Helical" evidence="1">
    <location>
        <begin position="154"/>
        <end position="176"/>
    </location>
</feature>
<evidence type="ECO:0008006" key="4">
    <source>
        <dbReference type="Google" id="ProtNLM"/>
    </source>
</evidence>
<accession>A0A7W3QR09</accession>
<evidence type="ECO:0000313" key="2">
    <source>
        <dbReference type="EMBL" id="MBA8956201.1"/>
    </source>
</evidence>